<feature type="compositionally biased region" description="Low complexity" evidence="1">
    <location>
        <begin position="8"/>
        <end position="22"/>
    </location>
</feature>
<accession>A0AAX4KRJ2</accession>
<evidence type="ECO:0000313" key="3">
    <source>
        <dbReference type="Proteomes" id="UP001358614"/>
    </source>
</evidence>
<proteinExistence type="predicted"/>
<dbReference type="GeneID" id="91105982"/>
<dbReference type="GO" id="GO:0016538">
    <property type="term" value="F:cyclin-dependent protein serine/threonine kinase regulator activity"/>
    <property type="evidence" value="ECO:0007669"/>
    <property type="project" value="TreeGrafter"/>
</dbReference>
<dbReference type="GO" id="GO:0000307">
    <property type="term" value="C:cyclin-dependent protein kinase holoenzyme complex"/>
    <property type="evidence" value="ECO:0007669"/>
    <property type="project" value="TreeGrafter"/>
</dbReference>
<dbReference type="KEGG" id="ker:91105982"/>
<feature type="region of interest" description="Disordered" evidence="1">
    <location>
        <begin position="1"/>
        <end position="22"/>
    </location>
</feature>
<dbReference type="Proteomes" id="UP001358614">
    <property type="component" value="Chromosome 2"/>
</dbReference>
<feature type="compositionally biased region" description="Low complexity" evidence="1">
    <location>
        <begin position="85"/>
        <end position="101"/>
    </location>
</feature>
<dbReference type="PANTHER" id="PTHR15615">
    <property type="match status" value="1"/>
</dbReference>
<name>A0AAX4KRJ2_9TREE</name>
<evidence type="ECO:0000256" key="1">
    <source>
        <dbReference type="SAM" id="MobiDB-lite"/>
    </source>
</evidence>
<feature type="region of interest" description="Disordered" evidence="1">
    <location>
        <begin position="419"/>
        <end position="456"/>
    </location>
</feature>
<dbReference type="Pfam" id="PF08613">
    <property type="entry name" value="Cyclin"/>
    <property type="match status" value="1"/>
</dbReference>
<evidence type="ECO:0008006" key="4">
    <source>
        <dbReference type="Google" id="ProtNLM"/>
    </source>
</evidence>
<protein>
    <recommendedName>
        <fullName evidence="4">Cyclin N-terminal domain-containing protein</fullName>
    </recommendedName>
</protein>
<dbReference type="PANTHER" id="PTHR15615:SF27">
    <property type="entry name" value="PHO85 CYCLIN CLG1"/>
    <property type="match status" value="1"/>
</dbReference>
<dbReference type="InterPro" id="IPR013922">
    <property type="entry name" value="Cyclin_PHO80-like"/>
</dbReference>
<organism evidence="2 3">
    <name type="scientific">Kwoniella europaea PYCC6329</name>
    <dbReference type="NCBI Taxonomy" id="1423913"/>
    <lineage>
        <taxon>Eukaryota</taxon>
        <taxon>Fungi</taxon>
        <taxon>Dikarya</taxon>
        <taxon>Basidiomycota</taxon>
        <taxon>Agaricomycotina</taxon>
        <taxon>Tremellomycetes</taxon>
        <taxon>Tremellales</taxon>
        <taxon>Cryptococcaceae</taxon>
        <taxon>Kwoniella</taxon>
    </lineage>
</organism>
<dbReference type="CDD" id="cd20557">
    <property type="entry name" value="CYCLIN_ScPCL1-like"/>
    <property type="match status" value="1"/>
</dbReference>
<dbReference type="Gene3D" id="1.10.472.10">
    <property type="entry name" value="Cyclin-like"/>
    <property type="match status" value="1"/>
</dbReference>
<dbReference type="AlphaFoldDB" id="A0AAX4KRJ2"/>
<dbReference type="GO" id="GO:0005634">
    <property type="term" value="C:nucleus"/>
    <property type="evidence" value="ECO:0007669"/>
    <property type="project" value="TreeGrafter"/>
</dbReference>
<reference evidence="2 3" key="1">
    <citation type="submission" date="2024-01" db="EMBL/GenBank/DDBJ databases">
        <title>Comparative genomics of Cryptococcus and Kwoniella reveals pathogenesis evolution and contrasting modes of karyotype evolution via chromosome fusion or intercentromeric recombination.</title>
        <authorList>
            <person name="Coelho M.A."/>
            <person name="David-Palma M."/>
            <person name="Shea T."/>
            <person name="Bowers K."/>
            <person name="McGinley-Smith S."/>
            <person name="Mohammad A.W."/>
            <person name="Gnirke A."/>
            <person name="Yurkov A.M."/>
            <person name="Nowrousian M."/>
            <person name="Sun S."/>
            <person name="Cuomo C.A."/>
            <person name="Heitman J."/>
        </authorList>
    </citation>
    <scope>NUCLEOTIDE SEQUENCE [LARGE SCALE GENOMIC DNA]</scope>
    <source>
        <strain evidence="2 3">PYCC6329</strain>
    </source>
</reference>
<feature type="compositionally biased region" description="Low complexity" evidence="1">
    <location>
        <begin position="427"/>
        <end position="436"/>
    </location>
</feature>
<feature type="compositionally biased region" description="Polar residues" evidence="1">
    <location>
        <begin position="437"/>
        <end position="447"/>
    </location>
</feature>
<dbReference type="EMBL" id="CP144090">
    <property type="protein sequence ID" value="WWD09061.1"/>
    <property type="molecule type" value="Genomic_DNA"/>
</dbReference>
<dbReference type="GO" id="GO:0019901">
    <property type="term" value="F:protein kinase binding"/>
    <property type="evidence" value="ECO:0007669"/>
    <property type="project" value="InterPro"/>
</dbReference>
<feature type="region of interest" description="Disordered" evidence="1">
    <location>
        <begin position="72"/>
        <end position="101"/>
    </location>
</feature>
<keyword evidence="3" id="KW-1185">Reference proteome</keyword>
<evidence type="ECO:0000313" key="2">
    <source>
        <dbReference type="EMBL" id="WWD09061.1"/>
    </source>
</evidence>
<dbReference type="RefSeq" id="XP_066087028.1">
    <property type="nucleotide sequence ID" value="XM_066230931.1"/>
</dbReference>
<gene>
    <name evidence="2" type="ORF">V865_007181</name>
</gene>
<sequence length="729" mass="80126">MCVDYQNSFPSSSRLTLSSTPPTLHFDQSSINDGSISEQETILESPSDSLFHGLSPLPSLPHQRFVNVNNEQYRPPSNKKLGKRPVSPTLVTPPLSPTQLPLKKKNKMDMHMAKAGTIAAQSAFQTPLATYVAQMVVWLWYGDFAPSAQQPPSSPLAHSPIPNDPFEVTHSSSSRISSLMVHPSADFSKFVSRMLSVTSVSHSVTIIALLYVYRLKMKNKFFSTPGSEQRPFIAGLMLGNKYLDDNTYTNATWAELAGMALPEINKMETEFLIGLNYQLGVPVEEYTRWKNLLDGFMTSRAPSSAIGRHIRQLSSGKAPYPVTALTTPAIEPTPVSMYRARSASPRALPPAQTGNYVFPPVHEHARKRSAVEAYNHDPTSSAAIYESLRMPTRKAAFTQPLQSTQHLRPTLSAIRARPTPTQQNLGSSTIRSSSLSRQNGRMVSENQGYGRRGSVGHTFPTPLGHISTQVSPVAMDVPMFSGGPAEWDGGRALLAPYDCQPQPHLVPPEHLMFYSLAAEPHPGADGAPRKAILRYQEPNQFPYPAQHTSYLSASYPVHPASTTPYAFDDVTMYDANNSPQAPYPSSAYQYPTPGAVPQIQGQGMYHHTTYPTQMGWSPTHVIPEPAQFANAGPPGFTYFPNDIDITNDPSRWKFPPVALASASTVPTNHNQMIGLGLNTNQNPIGMNVDGQMVYTPQGMVYSTTTPVDGMINQWTSRSEWSSPLIPRYE</sequence>